<keyword evidence="1" id="KW-1133">Transmembrane helix</keyword>
<dbReference type="EMBL" id="JAHRIP010090464">
    <property type="protein sequence ID" value="MEQ2316825.1"/>
    <property type="molecule type" value="Genomic_DNA"/>
</dbReference>
<comment type="caution">
    <text evidence="2">The sequence shown here is derived from an EMBL/GenBank/DDBJ whole genome shotgun (WGS) entry which is preliminary data.</text>
</comment>
<dbReference type="Proteomes" id="UP001469553">
    <property type="component" value="Unassembled WGS sequence"/>
</dbReference>
<organism evidence="2 3">
    <name type="scientific">Ameca splendens</name>
    <dbReference type="NCBI Taxonomy" id="208324"/>
    <lineage>
        <taxon>Eukaryota</taxon>
        <taxon>Metazoa</taxon>
        <taxon>Chordata</taxon>
        <taxon>Craniata</taxon>
        <taxon>Vertebrata</taxon>
        <taxon>Euteleostomi</taxon>
        <taxon>Actinopterygii</taxon>
        <taxon>Neopterygii</taxon>
        <taxon>Teleostei</taxon>
        <taxon>Neoteleostei</taxon>
        <taxon>Acanthomorphata</taxon>
        <taxon>Ovalentaria</taxon>
        <taxon>Atherinomorphae</taxon>
        <taxon>Cyprinodontiformes</taxon>
        <taxon>Goodeidae</taxon>
        <taxon>Ameca</taxon>
    </lineage>
</organism>
<evidence type="ECO:0000313" key="2">
    <source>
        <dbReference type="EMBL" id="MEQ2316825.1"/>
    </source>
</evidence>
<gene>
    <name evidence="2" type="ORF">AMECASPLE_036535</name>
</gene>
<sequence length="134" mass="16060">MYKVIFSHCCCNTVRSTHCPPVAKRRKRILVYFTILYCLYVDVSLLAGWYQCQTVTNMSPKAGKIKGKIIHLIYFSRRKSECVYMQCSQRKKFHWKKENYELKCWPLTLNTIQILKTETVLKLSNIQWRHHLKL</sequence>
<protein>
    <submittedName>
        <fullName evidence="2">Uncharacterized protein</fullName>
    </submittedName>
</protein>
<feature type="transmembrane region" description="Helical" evidence="1">
    <location>
        <begin position="29"/>
        <end position="50"/>
    </location>
</feature>
<proteinExistence type="predicted"/>
<evidence type="ECO:0000256" key="1">
    <source>
        <dbReference type="SAM" id="Phobius"/>
    </source>
</evidence>
<name>A0ABV1AEQ3_9TELE</name>
<accession>A0ABV1AEQ3</accession>
<keyword evidence="1" id="KW-0812">Transmembrane</keyword>
<reference evidence="2 3" key="1">
    <citation type="submission" date="2021-06" db="EMBL/GenBank/DDBJ databases">
        <authorList>
            <person name="Palmer J.M."/>
        </authorList>
    </citation>
    <scope>NUCLEOTIDE SEQUENCE [LARGE SCALE GENOMIC DNA]</scope>
    <source>
        <strain evidence="2 3">AS_MEX2019</strain>
        <tissue evidence="2">Muscle</tissue>
    </source>
</reference>
<evidence type="ECO:0000313" key="3">
    <source>
        <dbReference type="Proteomes" id="UP001469553"/>
    </source>
</evidence>
<keyword evidence="3" id="KW-1185">Reference proteome</keyword>
<keyword evidence="1" id="KW-0472">Membrane</keyword>